<keyword evidence="3" id="KW-1185">Reference proteome</keyword>
<dbReference type="InterPro" id="IPR025337">
    <property type="entry name" value="Questin_oxidase-like"/>
</dbReference>
<dbReference type="Pfam" id="PF14027">
    <property type="entry name" value="Questin_oxidase"/>
    <property type="match status" value="1"/>
</dbReference>
<evidence type="ECO:0000256" key="1">
    <source>
        <dbReference type="ARBA" id="ARBA00023002"/>
    </source>
</evidence>
<dbReference type="AlphaFoldDB" id="A0A6A6TF22"/>
<protein>
    <recommendedName>
        <fullName evidence="4">HypA-like protein</fullName>
    </recommendedName>
</protein>
<gene>
    <name evidence="2" type="ORF">K491DRAFT_654172</name>
</gene>
<keyword evidence="1" id="KW-0560">Oxidoreductase</keyword>
<dbReference type="PANTHER" id="PTHR35870">
    <property type="entry name" value="PROTEIN, PUTATIVE (AFU_ORTHOLOGUE AFUA_5G03330)-RELATED"/>
    <property type="match status" value="1"/>
</dbReference>
<reference evidence="2" key="1">
    <citation type="journal article" date="2020" name="Stud. Mycol.">
        <title>101 Dothideomycetes genomes: a test case for predicting lifestyles and emergence of pathogens.</title>
        <authorList>
            <person name="Haridas S."/>
            <person name="Albert R."/>
            <person name="Binder M."/>
            <person name="Bloem J."/>
            <person name="Labutti K."/>
            <person name="Salamov A."/>
            <person name="Andreopoulos B."/>
            <person name="Baker S."/>
            <person name="Barry K."/>
            <person name="Bills G."/>
            <person name="Bluhm B."/>
            <person name="Cannon C."/>
            <person name="Castanera R."/>
            <person name="Culley D."/>
            <person name="Daum C."/>
            <person name="Ezra D."/>
            <person name="Gonzalez J."/>
            <person name="Henrissat B."/>
            <person name="Kuo A."/>
            <person name="Liang C."/>
            <person name="Lipzen A."/>
            <person name="Lutzoni F."/>
            <person name="Magnuson J."/>
            <person name="Mondo S."/>
            <person name="Nolan M."/>
            <person name="Ohm R."/>
            <person name="Pangilinan J."/>
            <person name="Park H.-J."/>
            <person name="Ramirez L."/>
            <person name="Alfaro M."/>
            <person name="Sun H."/>
            <person name="Tritt A."/>
            <person name="Yoshinaga Y."/>
            <person name="Zwiers L.-H."/>
            <person name="Turgeon B."/>
            <person name="Goodwin S."/>
            <person name="Spatafora J."/>
            <person name="Crous P."/>
            <person name="Grigoriev I."/>
        </authorList>
    </citation>
    <scope>NUCLEOTIDE SEQUENCE</scope>
    <source>
        <strain evidence="2">CBS 122681</strain>
    </source>
</reference>
<dbReference type="PANTHER" id="PTHR35870:SF1">
    <property type="entry name" value="PROTEIN, PUTATIVE (AFU_ORTHOLOGUE AFUA_5G03330)-RELATED"/>
    <property type="match status" value="1"/>
</dbReference>
<dbReference type="EMBL" id="MU004321">
    <property type="protein sequence ID" value="KAF2657847.1"/>
    <property type="molecule type" value="Genomic_DNA"/>
</dbReference>
<evidence type="ECO:0000313" key="3">
    <source>
        <dbReference type="Proteomes" id="UP000799324"/>
    </source>
</evidence>
<dbReference type="Proteomes" id="UP000799324">
    <property type="component" value="Unassembled WGS sequence"/>
</dbReference>
<dbReference type="OrthoDB" id="10004862at2759"/>
<evidence type="ECO:0000313" key="2">
    <source>
        <dbReference type="EMBL" id="KAF2657847.1"/>
    </source>
</evidence>
<dbReference type="GO" id="GO:0016491">
    <property type="term" value="F:oxidoreductase activity"/>
    <property type="evidence" value="ECO:0007669"/>
    <property type="project" value="UniProtKB-KW"/>
</dbReference>
<proteinExistence type="predicted"/>
<organism evidence="2 3">
    <name type="scientific">Lophiostoma macrostomum CBS 122681</name>
    <dbReference type="NCBI Taxonomy" id="1314788"/>
    <lineage>
        <taxon>Eukaryota</taxon>
        <taxon>Fungi</taxon>
        <taxon>Dikarya</taxon>
        <taxon>Ascomycota</taxon>
        <taxon>Pezizomycotina</taxon>
        <taxon>Dothideomycetes</taxon>
        <taxon>Pleosporomycetidae</taxon>
        <taxon>Pleosporales</taxon>
        <taxon>Lophiostomataceae</taxon>
        <taxon>Lophiostoma</taxon>
    </lineage>
</organism>
<sequence length="456" mass="51814">MIRFIYVSQATQLFWRAVQTPLTRRMATSSIIRLYASQQPVLYISGISGATARATSELLQENHDKHHVFFNNAGFHNHIAHHLLSLFALNATPAELRQGWEDNISYQRPLSPTNRLKVTDATYREHLGDSDYYTAYLTFFKTEIDQKSCEEVLNEYVFKADEQADDMLVRMFSGILHPIIHLGFGIEFEQPAIIAEALAQAAVHSPQEAAHLLESEAEARKHSAEGGSDRRIVHLLDDIFAEKGLGGTAKYARQVHVTANTLEEKTAEMINACAYFTGAAQQPPYEVKFDFFNIHALNLSIFFSSFLHQPWLSAATKIRLLEWKIRIDLSMYASPRPPQLHLHEITSYPNNASWGNIVARVKAYHDDGHACKLIRALANGERACKKYEHKEEFIIKGDMWRKLANMAIDSVEAGPPDYVRSQAWASVPLRNRPCKRVVRMYEDALEKVALLWGVPH</sequence>
<accession>A0A6A6TF22</accession>
<evidence type="ECO:0008006" key="4">
    <source>
        <dbReference type="Google" id="ProtNLM"/>
    </source>
</evidence>
<name>A0A6A6TF22_9PLEO</name>